<name>A0AA36FPZ6_9BILA</name>
<keyword evidence="2" id="KW-0964">Secreted</keyword>
<feature type="non-terminal residue" evidence="9">
    <location>
        <position position="1"/>
    </location>
</feature>
<feature type="compositionally biased region" description="Low complexity" evidence="7">
    <location>
        <begin position="580"/>
        <end position="593"/>
    </location>
</feature>
<dbReference type="Proteomes" id="UP001177023">
    <property type="component" value="Unassembled WGS sequence"/>
</dbReference>
<evidence type="ECO:0000256" key="7">
    <source>
        <dbReference type="SAM" id="MobiDB-lite"/>
    </source>
</evidence>
<feature type="region of interest" description="Disordered" evidence="7">
    <location>
        <begin position="576"/>
        <end position="612"/>
    </location>
</feature>
<evidence type="ECO:0000256" key="1">
    <source>
        <dbReference type="ARBA" id="ARBA00004613"/>
    </source>
</evidence>
<accession>A0AA36FPZ6</accession>
<dbReference type="PANTHER" id="PTHR10083">
    <property type="entry name" value="KUNITZ-TYPE PROTEASE INHIBITOR-RELATED"/>
    <property type="match status" value="1"/>
</dbReference>
<dbReference type="PROSITE" id="PS00280">
    <property type="entry name" value="BPTI_KUNITZ_1"/>
    <property type="match status" value="4"/>
</dbReference>
<proteinExistence type="predicted"/>
<dbReference type="InterPro" id="IPR050098">
    <property type="entry name" value="TFPI/VKTCI-like"/>
</dbReference>
<evidence type="ECO:0000313" key="9">
    <source>
        <dbReference type="EMBL" id="CAJ0561752.1"/>
    </source>
</evidence>
<dbReference type="SMART" id="SM00131">
    <property type="entry name" value="KU"/>
    <property type="match status" value="8"/>
</dbReference>
<keyword evidence="6" id="KW-1015">Disulfide bond</keyword>
<dbReference type="PROSITE" id="PS50279">
    <property type="entry name" value="BPTI_KUNITZ_2"/>
    <property type="match status" value="8"/>
</dbReference>
<feature type="domain" description="BPTI/Kunitz inhibitor" evidence="8">
    <location>
        <begin position="475"/>
        <end position="526"/>
    </location>
</feature>
<evidence type="ECO:0000256" key="2">
    <source>
        <dbReference type="ARBA" id="ARBA00022525"/>
    </source>
</evidence>
<evidence type="ECO:0000256" key="4">
    <source>
        <dbReference type="ARBA" id="ARBA00022690"/>
    </source>
</evidence>
<evidence type="ECO:0000256" key="3">
    <source>
        <dbReference type="ARBA" id="ARBA00022656"/>
    </source>
</evidence>
<dbReference type="SUPFAM" id="SSF57362">
    <property type="entry name" value="BPTI-like"/>
    <property type="match status" value="8"/>
</dbReference>
<evidence type="ECO:0000259" key="8">
    <source>
        <dbReference type="PROSITE" id="PS50279"/>
    </source>
</evidence>
<dbReference type="EMBL" id="CATQJA010000584">
    <property type="protein sequence ID" value="CAJ0561752.1"/>
    <property type="molecule type" value="Genomic_DNA"/>
</dbReference>
<dbReference type="Pfam" id="PF00014">
    <property type="entry name" value="Kunitz_BPTI"/>
    <property type="match status" value="7"/>
</dbReference>
<dbReference type="InterPro" id="IPR020901">
    <property type="entry name" value="Prtase_inh_Kunz-CS"/>
</dbReference>
<keyword evidence="3" id="KW-0800">Toxin</keyword>
<evidence type="ECO:0000313" key="10">
    <source>
        <dbReference type="Proteomes" id="UP001177023"/>
    </source>
</evidence>
<feature type="domain" description="BPTI/Kunitz inhibitor" evidence="8">
    <location>
        <begin position="146"/>
        <end position="202"/>
    </location>
</feature>
<dbReference type="InterPro" id="IPR036880">
    <property type="entry name" value="Kunitz_BPTI_sf"/>
</dbReference>
<feature type="domain" description="BPTI/Kunitz inhibitor" evidence="8">
    <location>
        <begin position="77"/>
        <end position="134"/>
    </location>
</feature>
<dbReference type="CDD" id="cd00109">
    <property type="entry name" value="Kunitz-type"/>
    <property type="match status" value="6"/>
</dbReference>
<feature type="domain" description="BPTI/Kunitz inhibitor" evidence="8">
    <location>
        <begin position="358"/>
        <end position="405"/>
    </location>
</feature>
<keyword evidence="5" id="KW-0722">Serine protease inhibitor</keyword>
<comment type="subcellular location">
    <subcellularLocation>
        <location evidence="1">Secreted</location>
    </subcellularLocation>
</comment>
<protein>
    <recommendedName>
        <fullName evidence="8">BPTI/Kunitz inhibitor domain-containing protein</fullName>
    </recommendedName>
</protein>
<reference evidence="9" key="1">
    <citation type="submission" date="2023-06" db="EMBL/GenBank/DDBJ databases">
        <authorList>
            <person name="Delattre M."/>
        </authorList>
    </citation>
    <scope>NUCLEOTIDE SEQUENCE</scope>
    <source>
        <strain evidence="9">AF72</strain>
    </source>
</reference>
<dbReference type="Gene3D" id="4.10.410.10">
    <property type="entry name" value="Pancreatic trypsin inhibitor Kunitz domain"/>
    <property type="match status" value="8"/>
</dbReference>
<evidence type="ECO:0000256" key="5">
    <source>
        <dbReference type="ARBA" id="ARBA00022900"/>
    </source>
</evidence>
<sequence length="741" mass="85977">MWRKITDESCLDQFDTAYLGDCRAGHFENRFYFDFATKQCTTFKWAGCRSESRNFFDDISECQRVCESPPRELVESCLQPFDHGYEGSCLSDGRFHQYYFYDIETHTCKMFWYGNCRRTSQNIFPDLASCQWVCERDVIERQQDSCLDEFDTHYEDSCGQGSWMEKWRFEHKSGRCVSFWFDQCVSKSQNIFPDFASCSRQCEEPGLHQLARVENAESSFRCLEPKLIGDCRETYPAYYYDRQLRECRPFAYSGCGGNGNRFMTLSQCEQTCFEFNSLSDPEMDCYESLDVGYGRNEADCVESSGFRYYFDRDFLTCSKFWYVGCGGNANNFYSYDVCQRTCRDSRRLPKRDAPDISDRGRCHGNNSLPVQRYTYANGKCTVFSYSGCGGSANRFASSHECESTCKGLKKSVHPNRCSHLPDWGSCNHMRYQWFYDSRQGTCAQFLYGGCGGNTNRFETFEECQKECEPSGFDPCMEGLDRGKWCETMSNRYYYNRQLKECKGFHYSGCGKSNNNFHTLEECEARCVRRGKPRKGKAITGDNRLHDDPNSEMRQITGPAMSVDIDHSDNTLKMNLTFGDAPRTTRPPKTTVKPAAKKSATKKPDKYGHRKPTEKTPMVRHEVLNGVNRTYLKTESEWHHYEACLGYRYNVSGPQTILKTHLCDLDGNRHCWSEIHQSTDGEERCAVVRPFLRGTHLYSWFFELATRPHSYAPDAKIRKEQTKEETWASVLLLKANRCFDVC</sequence>
<feature type="domain" description="BPTI/Kunitz inhibitor" evidence="8">
    <location>
        <begin position="222"/>
        <end position="272"/>
    </location>
</feature>
<dbReference type="AlphaFoldDB" id="A0AA36FPZ6"/>
<feature type="domain" description="BPTI/Kunitz inhibitor" evidence="8">
    <location>
        <begin position="285"/>
        <end position="342"/>
    </location>
</feature>
<organism evidence="9 10">
    <name type="scientific">Mesorhabditis spiculigera</name>
    <dbReference type="NCBI Taxonomy" id="96644"/>
    <lineage>
        <taxon>Eukaryota</taxon>
        <taxon>Metazoa</taxon>
        <taxon>Ecdysozoa</taxon>
        <taxon>Nematoda</taxon>
        <taxon>Chromadorea</taxon>
        <taxon>Rhabditida</taxon>
        <taxon>Rhabditina</taxon>
        <taxon>Rhabditomorpha</taxon>
        <taxon>Rhabditoidea</taxon>
        <taxon>Rhabditidae</taxon>
        <taxon>Mesorhabditinae</taxon>
        <taxon>Mesorhabditis</taxon>
    </lineage>
</organism>
<feature type="domain" description="BPTI/Kunitz inhibitor" evidence="8">
    <location>
        <begin position="417"/>
        <end position="467"/>
    </location>
</feature>
<dbReference type="FunFam" id="4.10.410.10:FF:000026">
    <property type="entry name" value="Serine protease inhibitor, putative"/>
    <property type="match status" value="1"/>
</dbReference>
<evidence type="ECO:0000256" key="6">
    <source>
        <dbReference type="ARBA" id="ARBA00023157"/>
    </source>
</evidence>
<keyword evidence="4" id="KW-0646">Protease inhibitor</keyword>
<feature type="compositionally biased region" description="Basic and acidic residues" evidence="7">
    <location>
        <begin position="601"/>
        <end position="612"/>
    </location>
</feature>
<keyword evidence="10" id="KW-1185">Reference proteome</keyword>
<dbReference type="GO" id="GO:0005615">
    <property type="term" value="C:extracellular space"/>
    <property type="evidence" value="ECO:0007669"/>
    <property type="project" value="TreeGrafter"/>
</dbReference>
<dbReference type="GO" id="GO:0004867">
    <property type="term" value="F:serine-type endopeptidase inhibitor activity"/>
    <property type="evidence" value="ECO:0007669"/>
    <property type="project" value="UniProtKB-KW"/>
</dbReference>
<feature type="domain" description="BPTI/Kunitz inhibitor" evidence="8">
    <location>
        <begin position="10"/>
        <end position="66"/>
    </location>
</feature>
<dbReference type="PANTHER" id="PTHR10083:SF217">
    <property type="entry name" value="BOOPHILIN-H2"/>
    <property type="match status" value="1"/>
</dbReference>
<dbReference type="PRINTS" id="PR00759">
    <property type="entry name" value="BASICPTASE"/>
</dbReference>
<comment type="caution">
    <text evidence="9">The sequence shown here is derived from an EMBL/GenBank/DDBJ whole genome shotgun (WGS) entry which is preliminary data.</text>
</comment>
<gene>
    <name evidence="9" type="ORF">MSPICULIGERA_LOCUS1923</name>
</gene>
<dbReference type="InterPro" id="IPR002223">
    <property type="entry name" value="Kunitz_BPTI"/>
</dbReference>